<reference evidence="1" key="1">
    <citation type="submission" date="2020-11" db="EMBL/GenBank/DDBJ databases">
        <authorList>
            <person name="Whitehead M."/>
        </authorList>
    </citation>
    <scope>NUCLEOTIDE SEQUENCE</scope>
    <source>
        <strain evidence="1">EGII</strain>
    </source>
</reference>
<dbReference type="Proteomes" id="UP000606786">
    <property type="component" value="Unassembled WGS sequence"/>
</dbReference>
<sequence length="92" mass="10191">MLLLKCGKRLLGGSELRLLWCADPASWVVNRQHLHETPCQLLLLLHCWAGVKQMFPPAPLAASSSSRLVTFISSPTKLVTFSFSSIVSYTPH</sequence>
<dbReference type="AlphaFoldDB" id="A0A811UER2"/>
<accession>A0A811UER2</accession>
<evidence type="ECO:0000313" key="2">
    <source>
        <dbReference type="Proteomes" id="UP000606786"/>
    </source>
</evidence>
<name>A0A811UER2_CERCA</name>
<comment type="caution">
    <text evidence="1">The sequence shown here is derived from an EMBL/GenBank/DDBJ whole genome shotgun (WGS) entry which is preliminary data.</text>
</comment>
<keyword evidence="2" id="KW-1185">Reference proteome</keyword>
<gene>
    <name evidence="1" type="ORF">CCAP1982_LOCUS4721</name>
</gene>
<evidence type="ECO:0000313" key="1">
    <source>
        <dbReference type="EMBL" id="CAD6996015.1"/>
    </source>
</evidence>
<organism evidence="1 2">
    <name type="scientific">Ceratitis capitata</name>
    <name type="common">Mediterranean fruit fly</name>
    <name type="synonym">Tephritis capitata</name>
    <dbReference type="NCBI Taxonomy" id="7213"/>
    <lineage>
        <taxon>Eukaryota</taxon>
        <taxon>Metazoa</taxon>
        <taxon>Ecdysozoa</taxon>
        <taxon>Arthropoda</taxon>
        <taxon>Hexapoda</taxon>
        <taxon>Insecta</taxon>
        <taxon>Pterygota</taxon>
        <taxon>Neoptera</taxon>
        <taxon>Endopterygota</taxon>
        <taxon>Diptera</taxon>
        <taxon>Brachycera</taxon>
        <taxon>Muscomorpha</taxon>
        <taxon>Tephritoidea</taxon>
        <taxon>Tephritidae</taxon>
        <taxon>Ceratitis</taxon>
        <taxon>Ceratitis</taxon>
    </lineage>
</organism>
<proteinExistence type="predicted"/>
<dbReference type="EMBL" id="CAJHJT010000001">
    <property type="protein sequence ID" value="CAD6996015.1"/>
    <property type="molecule type" value="Genomic_DNA"/>
</dbReference>
<protein>
    <submittedName>
        <fullName evidence="1">(Mediterranean fruit fly) hypothetical protein</fullName>
    </submittedName>
</protein>